<keyword evidence="2" id="KW-0812">Transmembrane</keyword>
<dbReference type="EMBL" id="BK015298">
    <property type="protein sequence ID" value="DAE00055.1"/>
    <property type="molecule type" value="Genomic_DNA"/>
</dbReference>
<proteinExistence type="predicted"/>
<name>A0A8S5NZ10_9CAUD</name>
<feature type="region of interest" description="Disordered" evidence="1">
    <location>
        <begin position="108"/>
        <end position="134"/>
    </location>
</feature>
<feature type="transmembrane region" description="Helical" evidence="2">
    <location>
        <begin position="52"/>
        <end position="73"/>
    </location>
</feature>
<protein>
    <submittedName>
        <fullName evidence="3">Holin</fullName>
    </submittedName>
</protein>
<evidence type="ECO:0000256" key="2">
    <source>
        <dbReference type="SAM" id="Phobius"/>
    </source>
</evidence>
<keyword evidence="2" id="KW-0472">Membrane</keyword>
<evidence type="ECO:0000256" key="1">
    <source>
        <dbReference type="SAM" id="MobiDB-lite"/>
    </source>
</evidence>
<sequence>MPIKEPDVWALIWSWLQINLSSSSVQSALWALFISVLRVGFMRKKPAIRYMLIDAAMCASIAGVAVPICTHLFGHTEYSSFLGTMIGFIGTEKIRNFLFKFINTKVSQQSTYSDYSSYDDEPRKRRGRTDDEIE</sequence>
<dbReference type="NCBIfam" id="TIGR01594">
    <property type="entry name" value="holin_lambda"/>
    <property type="match status" value="1"/>
</dbReference>
<dbReference type="InterPro" id="IPR006481">
    <property type="entry name" value="Phage_lambda_GpS_holin"/>
</dbReference>
<organism evidence="3">
    <name type="scientific">Siphoviridae sp. ct0qt9</name>
    <dbReference type="NCBI Taxonomy" id="2825298"/>
    <lineage>
        <taxon>Viruses</taxon>
        <taxon>Duplodnaviria</taxon>
        <taxon>Heunggongvirae</taxon>
        <taxon>Uroviricota</taxon>
        <taxon>Caudoviricetes</taxon>
    </lineage>
</organism>
<feature type="transmembrane region" description="Helical" evidence="2">
    <location>
        <begin position="20"/>
        <end position="40"/>
    </location>
</feature>
<accession>A0A8S5NZ10</accession>
<keyword evidence="2" id="KW-1133">Transmembrane helix</keyword>
<reference evidence="3" key="1">
    <citation type="journal article" date="2021" name="Proc. Natl. Acad. Sci. U.S.A.">
        <title>A Catalog of Tens of Thousands of Viruses from Human Metagenomes Reveals Hidden Associations with Chronic Diseases.</title>
        <authorList>
            <person name="Tisza M.J."/>
            <person name="Buck C.B."/>
        </authorList>
    </citation>
    <scope>NUCLEOTIDE SEQUENCE</scope>
    <source>
        <strain evidence="3">Ct0qt9</strain>
    </source>
</reference>
<dbReference type="Pfam" id="PF05106">
    <property type="entry name" value="Phage_holin_3_1"/>
    <property type="match status" value="1"/>
</dbReference>
<evidence type="ECO:0000313" key="3">
    <source>
        <dbReference type="EMBL" id="DAE00055.1"/>
    </source>
</evidence>